<feature type="region of interest" description="Disordered" evidence="1">
    <location>
        <begin position="161"/>
        <end position="184"/>
    </location>
</feature>
<evidence type="ECO:0000313" key="3">
    <source>
        <dbReference type="Proteomes" id="UP001470230"/>
    </source>
</evidence>
<reference evidence="2 3" key="1">
    <citation type="submission" date="2024-04" db="EMBL/GenBank/DDBJ databases">
        <title>Tritrichomonas musculus Genome.</title>
        <authorList>
            <person name="Alves-Ferreira E."/>
            <person name="Grigg M."/>
            <person name="Lorenzi H."/>
            <person name="Galac M."/>
        </authorList>
    </citation>
    <scope>NUCLEOTIDE SEQUENCE [LARGE SCALE GENOMIC DNA]</scope>
    <source>
        <strain evidence="2 3">EAF2021</strain>
    </source>
</reference>
<keyword evidence="3" id="KW-1185">Reference proteome</keyword>
<evidence type="ECO:0000256" key="1">
    <source>
        <dbReference type="SAM" id="MobiDB-lite"/>
    </source>
</evidence>
<accession>A0ABR2JM72</accession>
<evidence type="ECO:0000313" key="2">
    <source>
        <dbReference type="EMBL" id="KAK8878651.1"/>
    </source>
</evidence>
<dbReference type="Proteomes" id="UP001470230">
    <property type="component" value="Unassembled WGS sequence"/>
</dbReference>
<gene>
    <name evidence="2" type="ORF">M9Y10_005431</name>
</gene>
<comment type="caution">
    <text evidence="2">The sequence shown here is derived from an EMBL/GenBank/DDBJ whole genome shotgun (WGS) entry which is preliminary data.</text>
</comment>
<proteinExistence type="predicted"/>
<feature type="compositionally biased region" description="Basic and acidic residues" evidence="1">
    <location>
        <begin position="232"/>
        <end position="243"/>
    </location>
</feature>
<feature type="region of interest" description="Disordered" evidence="1">
    <location>
        <begin position="207"/>
        <end position="243"/>
    </location>
</feature>
<organism evidence="2 3">
    <name type="scientific">Tritrichomonas musculus</name>
    <dbReference type="NCBI Taxonomy" id="1915356"/>
    <lineage>
        <taxon>Eukaryota</taxon>
        <taxon>Metamonada</taxon>
        <taxon>Parabasalia</taxon>
        <taxon>Tritrichomonadida</taxon>
        <taxon>Tritrichomonadidae</taxon>
        <taxon>Tritrichomonas</taxon>
    </lineage>
</organism>
<feature type="compositionally biased region" description="Polar residues" evidence="1">
    <location>
        <begin position="166"/>
        <end position="178"/>
    </location>
</feature>
<name>A0ABR2JM72_9EUKA</name>
<protein>
    <submittedName>
        <fullName evidence="2">Uncharacterized protein</fullName>
    </submittedName>
</protein>
<sequence length="243" mass="28605">MYYSERINQLNKEMKRWKNFAIRVFDISSEALGLEPEFPNHESHMQRQITVELVEQLAKKKADDSEIQRKYQLLQNRYNSLSQYLNKVKYQCNVLTEKAQSFFNNNPSERIGEISLIEEIVKQDNYYKEPISLRDNSNKNRLLHINGNEFDSDDEFLNVRKKQRKSSSNNNPVQSNHGSSSFSSFDNSFESIKNLVKSFSRQYPKEDYQSNVLKKSSKRKGTKFSSNTDFSFESHETDVSDFN</sequence>
<dbReference type="EMBL" id="JAPFFF010000011">
    <property type="protein sequence ID" value="KAK8878651.1"/>
    <property type="molecule type" value="Genomic_DNA"/>
</dbReference>